<dbReference type="InterPro" id="IPR007312">
    <property type="entry name" value="Phosphoesterase"/>
</dbReference>
<dbReference type="PROSITE" id="PS00107">
    <property type="entry name" value="PROTEIN_KINASE_ATP"/>
    <property type="match status" value="1"/>
</dbReference>
<organism evidence="16 17">
    <name type="scientific">Cudoniella acicularis</name>
    <dbReference type="NCBI Taxonomy" id="354080"/>
    <lineage>
        <taxon>Eukaryota</taxon>
        <taxon>Fungi</taxon>
        <taxon>Dikarya</taxon>
        <taxon>Ascomycota</taxon>
        <taxon>Pezizomycotina</taxon>
        <taxon>Leotiomycetes</taxon>
        <taxon>Helotiales</taxon>
        <taxon>Tricladiaceae</taxon>
        <taxon>Cudoniella</taxon>
    </lineage>
</organism>
<feature type="domain" description="Protein kinase" evidence="15">
    <location>
        <begin position="231"/>
        <end position="554"/>
    </location>
</feature>
<dbReference type="InterPro" id="IPR008271">
    <property type="entry name" value="Ser/Thr_kinase_AS"/>
</dbReference>
<evidence type="ECO:0000256" key="14">
    <source>
        <dbReference type="SAM" id="Coils"/>
    </source>
</evidence>
<keyword evidence="3" id="KW-0723">Serine/threonine-protein kinase</keyword>
<evidence type="ECO:0000256" key="4">
    <source>
        <dbReference type="ARBA" id="ARBA00022679"/>
    </source>
</evidence>
<dbReference type="PROSITE" id="PS50011">
    <property type="entry name" value="PROTEIN_KINASE_DOM"/>
    <property type="match status" value="1"/>
</dbReference>
<dbReference type="Pfam" id="PF04185">
    <property type="entry name" value="Phosphoesterase"/>
    <property type="match status" value="1"/>
</dbReference>
<proteinExistence type="predicted"/>
<evidence type="ECO:0000256" key="13">
    <source>
        <dbReference type="PROSITE-ProRule" id="PRU10141"/>
    </source>
</evidence>
<keyword evidence="9" id="KW-0072">Autophagy</keyword>
<dbReference type="SMART" id="SM00220">
    <property type="entry name" value="S_TKc"/>
    <property type="match status" value="1"/>
</dbReference>
<dbReference type="PANTHER" id="PTHR24348:SF22">
    <property type="entry name" value="NON-SPECIFIC SERINE_THREONINE PROTEIN KINASE"/>
    <property type="match status" value="1"/>
</dbReference>
<protein>
    <recommendedName>
        <fullName evidence="2">non-specific serine/threonine protein kinase</fullName>
        <ecNumber evidence="2">2.7.11.1</ecNumber>
    </recommendedName>
    <alternativeName>
        <fullName evidence="10">Autophagy-related protein 1</fullName>
    </alternativeName>
</protein>
<dbReference type="GO" id="GO:0000422">
    <property type="term" value="P:autophagy of mitochondrion"/>
    <property type="evidence" value="ECO:0007669"/>
    <property type="project" value="TreeGrafter"/>
</dbReference>
<evidence type="ECO:0000256" key="7">
    <source>
        <dbReference type="ARBA" id="ARBA00022801"/>
    </source>
</evidence>
<sequence>MAAADPNLQWIASQGFVLDNYFSITHPSQPNYIASVGGSTRWVTWDLRAWISGSTKTIVDLLDAAGISWSEYEEDLPYSGFEGGYVNQETGANGYMRKHNPLMSYDSVTSNLDRLAKIKNFTTFYQDLEANTLPQWMFITPKHDIMATVENNWDLGNLGLGDADANLSTLDLANTKMGDNGGGEDGWHLVAAHPAIEIREQKQIAEWELSDKSWSGQGKHPTNWADHKTIRVQDRELGAGSYGHVERIIYKAVTMARKHVLPKKRMPVDKLREEASVMERLDHKHILKLVGTYTLKGNGLFLLLYPAAVCDLSTFLEDVDDLRSGNCADREDTLNRLRALGLNDVGTIEDLAVIRNAPNPAGTCPRTATAVGFLQQILGCITEAVAWIHKKDIRHRDLKPKNILLSPGRVYLADFGIARDVRECENSLTFRRAGTLSWIAPEVFEEETHHMSSADIWALGSIFLNITTMLYGERLERFEEIMKDRDWPDWEKKYQMLPKYLSELRAKATSAKLRDHQQPDFNVKNIIDLIDNMLEFKAERRPCATEVISRLSELGGLDQIYHLPCCHKSNKEITAVINNKLKLVSEKNTEAVLQVEKLKAENEKIKERLACLEEIQSTWERRLANELKHAGDQYKVLQDKYNKEIETQKKLEEKIKTTENKPFRRPRSQNRAAKSGFRKKFLKAYKWFTLTSQACNSYSTFVEQRSWEREQQQHACQLNTLDLFAKKQQNERIFQLCELLDAKEFFAWKSYSCKAGNLADHETEPANLA</sequence>
<keyword evidence="17" id="KW-1185">Reference proteome</keyword>
<keyword evidence="6" id="KW-0418">Kinase</keyword>
<evidence type="ECO:0000256" key="8">
    <source>
        <dbReference type="ARBA" id="ARBA00022840"/>
    </source>
</evidence>
<dbReference type="GO" id="GO:0042594">
    <property type="term" value="P:response to starvation"/>
    <property type="evidence" value="ECO:0007669"/>
    <property type="project" value="TreeGrafter"/>
</dbReference>
<dbReference type="GO" id="GO:0005524">
    <property type="term" value="F:ATP binding"/>
    <property type="evidence" value="ECO:0007669"/>
    <property type="project" value="UniProtKB-UniRule"/>
</dbReference>
<keyword evidence="14" id="KW-0175">Coiled coil</keyword>
<comment type="caution">
    <text evidence="16">The sequence shown here is derived from an EMBL/GenBank/DDBJ whole genome shotgun (WGS) entry which is preliminary data.</text>
</comment>
<dbReference type="OrthoDB" id="248923at2759"/>
<dbReference type="GO" id="GO:0000045">
    <property type="term" value="P:autophagosome assembly"/>
    <property type="evidence" value="ECO:0007669"/>
    <property type="project" value="TreeGrafter"/>
</dbReference>
<evidence type="ECO:0000256" key="9">
    <source>
        <dbReference type="ARBA" id="ARBA00023006"/>
    </source>
</evidence>
<evidence type="ECO:0000259" key="15">
    <source>
        <dbReference type="PROSITE" id="PS50011"/>
    </source>
</evidence>
<reference evidence="16 17" key="1">
    <citation type="submission" date="2020-03" db="EMBL/GenBank/DDBJ databases">
        <title>Draft Genome Sequence of Cudoniella acicularis.</title>
        <authorList>
            <person name="Buettner E."/>
            <person name="Kellner H."/>
        </authorList>
    </citation>
    <scope>NUCLEOTIDE SEQUENCE [LARGE SCALE GENOMIC DNA]</scope>
    <source>
        <strain evidence="16 17">DSM 108380</strain>
    </source>
</reference>
<dbReference type="Pfam" id="PF00069">
    <property type="entry name" value="Pkinase"/>
    <property type="match status" value="1"/>
</dbReference>
<dbReference type="GO" id="GO:0061709">
    <property type="term" value="P:reticulophagy"/>
    <property type="evidence" value="ECO:0007669"/>
    <property type="project" value="TreeGrafter"/>
</dbReference>
<dbReference type="InterPro" id="IPR045269">
    <property type="entry name" value="Atg1-like"/>
</dbReference>
<evidence type="ECO:0000313" key="17">
    <source>
        <dbReference type="Proteomes" id="UP000566819"/>
    </source>
</evidence>
<evidence type="ECO:0000313" key="16">
    <source>
        <dbReference type="EMBL" id="KAF4635533.1"/>
    </source>
</evidence>
<comment type="subcellular location">
    <subcellularLocation>
        <location evidence="1">Preautophagosomal structure membrane</location>
        <topology evidence="1">Peripheral membrane protein</topology>
    </subcellularLocation>
</comment>
<dbReference type="GO" id="GO:0005829">
    <property type="term" value="C:cytosol"/>
    <property type="evidence" value="ECO:0007669"/>
    <property type="project" value="TreeGrafter"/>
</dbReference>
<comment type="catalytic activity">
    <reaction evidence="12">
        <text>L-seryl-[protein] + ATP = O-phospho-L-seryl-[protein] + ADP + H(+)</text>
        <dbReference type="Rhea" id="RHEA:17989"/>
        <dbReference type="Rhea" id="RHEA-COMP:9863"/>
        <dbReference type="Rhea" id="RHEA-COMP:11604"/>
        <dbReference type="ChEBI" id="CHEBI:15378"/>
        <dbReference type="ChEBI" id="CHEBI:29999"/>
        <dbReference type="ChEBI" id="CHEBI:30616"/>
        <dbReference type="ChEBI" id="CHEBI:83421"/>
        <dbReference type="ChEBI" id="CHEBI:456216"/>
        <dbReference type="EC" id="2.7.11.1"/>
    </reaction>
</comment>
<dbReference type="AlphaFoldDB" id="A0A8H4W604"/>
<accession>A0A8H4W604</accession>
<feature type="coiled-coil region" evidence="14">
    <location>
        <begin position="581"/>
        <end position="661"/>
    </location>
</feature>
<dbReference type="GO" id="GO:0005776">
    <property type="term" value="C:autophagosome"/>
    <property type="evidence" value="ECO:0007669"/>
    <property type="project" value="TreeGrafter"/>
</dbReference>
<dbReference type="EC" id="2.7.11.1" evidence="2"/>
<keyword evidence="8 13" id="KW-0067">ATP-binding</keyword>
<dbReference type="InterPro" id="IPR011009">
    <property type="entry name" value="Kinase-like_dom_sf"/>
</dbReference>
<dbReference type="PANTHER" id="PTHR24348">
    <property type="entry name" value="SERINE/THREONINE-PROTEIN KINASE UNC-51-RELATED"/>
    <property type="match status" value="1"/>
</dbReference>
<dbReference type="SUPFAM" id="SSF56112">
    <property type="entry name" value="Protein kinase-like (PK-like)"/>
    <property type="match status" value="1"/>
</dbReference>
<dbReference type="Proteomes" id="UP000566819">
    <property type="component" value="Unassembled WGS sequence"/>
</dbReference>
<name>A0A8H4W604_9HELO</name>
<dbReference type="GO" id="GO:0010506">
    <property type="term" value="P:regulation of autophagy"/>
    <property type="evidence" value="ECO:0007669"/>
    <property type="project" value="InterPro"/>
</dbReference>
<dbReference type="GO" id="GO:0034045">
    <property type="term" value="C:phagophore assembly site membrane"/>
    <property type="evidence" value="ECO:0007669"/>
    <property type="project" value="UniProtKB-SubCell"/>
</dbReference>
<dbReference type="CDD" id="cd00180">
    <property type="entry name" value="PKc"/>
    <property type="match status" value="1"/>
</dbReference>
<keyword evidence="5 13" id="KW-0547">Nucleotide-binding</keyword>
<dbReference type="GO" id="GO:0034727">
    <property type="term" value="P:piecemeal microautophagy of the nucleus"/>
    <property type="evidence" value="ECO:0007669"/>
    <property type="project" value="TreeGrafter"/>
</dbReference>
<evidence type="ECO:0000256" key="1">
    <source>
        <dbReference type="ARBA" id="ARBA00004623"/>
    </source>
</evidence>
<dbReference type="InterPro" id="IPR017441">
    <property type="entry name" value="Protein_kinase_ATP_BS"/>
</dbReference>
<evidence type="ECO:0000256" key="3">
    <source>
        <dbReference type="ARBA" id="ARBA00022527"/>
    </source>
</evidence>
<dbReference type="InterPro" id="IPR000719">
    <property type="entry name" value="Prot_kinase_dom"/>
</dbReference>
<evidence type="ECO:0000256" key="10">
    <source>
        <dbReference type="ARBA" id="ARBA00030237"/>
    </source>
</evidence>
<dbReference type="GO" id="GO:0016788">
    <property type="term" value="F:hydrolase activity, acting on ester bonds"/>
    <property type="evidence" value="ECO:0007669"/>
    <property type="project" value="InterPro"/>
</dbReference>
<evidence type="ECO:0000256" key="5">
    <source>
        <dbReference type="ARBA" id="ARBA00022741"/>
    </source>
</evidence>
<dbReference type="EMBL" id="JAAMPI010000114">
    <property type="protein sequence ID" value="KAF4635533.1"/>
    <property type="molecule type" value="Genomic_DNA"/>
</dbReference>
<keyword evidence="4" id="KW-0808">Transferase</keyword>
<dbReference type="Gene3D" id="3.30.200.20">
    <property type="entry name" value="Phosphorylase Kinase, domain 1"/>
    <property type="match status" value="1"/>
</dbReference>
<evidence type="ECO:0000256" key="6">
    <source>
        <dbReference type="ARBA" id="ARBA00022777"/>
    </source>
</evidence>
<dbReference type="PROSITE" id="PS00108">
    <property type="entry name" value="PROTEIN_KINASE_ST"/>
    <property type="match status" value="1"/>
</dbReference>
<gene>
    <name evidence="16" type="ORF">G7Y89_g2560</name>
</gene>
<dbReference type="GO" id="GO:0004674">
    <property type="term" value="F:protein serine/threonine kinase activity"/>
    <property type="evidence" value="ECO:0007669"/>
    <property type="project" value="UniProtKB-KW"/>
</dbReference>
<dbReference type="Gene3D" id="1.10.510.10">
    <property type="entry name" value="Transferase(Phosphotransferase) domain 1"/>
    <property type="match status" value="1"/>
</dbReference>
<evidence type="ECO:0000256" key="12">
    <source>
        <dbReference type="ARBA" id="ARBA00048679"/>
    </source>
</evidence>
<evidence type="ECO:0000256" key="2">
    <source>
        <dbReference type="ARBA" id="ARBA00012513"/>
    </source>
</evidence>
<keyword evidence="7" id="KW-0378">Hydrolase</keyword>
<comment type="catalytic activity">
    <reaction evidence="11">
        <text>L-threonyl-[protein] + ATP = O-phospho-L-threonyl-[protein] + ADP + H(+)</text>
        <dbReference type="Rhea" id="RHEA:46608"/>
        <dbReference type="Rhea" id="RHEA-COMP:11060"/>
        <dbReference type="Rhea" id="RHEA-COMP:11605"/>
        <dbReference type="ChEBI" id="CHEBI:15378"/>
        <dbReference type="ChEBI" id="CHEBI:30013"/>
        <dbReference type="ChEBI" id="CHEBI:30616"/>
        <dbReference type="ChEBI" id="CHEBI:61977"/>
        <dbReference type="ChEBI" id="CHEBI:456216"/>
        <dbReference type="EC" id="2.7.11.1"/>
    </reaction>
</comment>
<evidence type="ECO:0000256" key="11">
    <source>
        <dbReference type="ARBA" id="ARBA00047899"/>
    </source>
</evidence>
<feature type="binding site" evidence="13">
    <location>
        <position position="264"/>
    </location>
    <ligand>
        <name>ATP</name>
        <dbReference type="ChEBI" id="CHEBI:30616"/>
    </ligand>
</feature>